<dbReference type="InterPro" id="IPR042099">
    <property type="entry name" value="ANL_N_sf"/>
</dbReference>
<sequence length="97" mass="10245">MAAIEGSWFGAWGLEKFLWDAIVFKKVRSILGGHIRIILCGGAPLSGDTQRFTNICMGAAVGQGYGLTETCAAAGFSEMDDLSVGRVGPPVPCCYTK</sequence>
<feature type="non-terminal residue" evidence="2">
    <location>
        <position position="1"/>
    </location>
</feature>
<name>A0A7J6W559_THATH</name>
<dbReference type="Proteomes" id="UP000554482">
    <property type="component" value="Unassembled WGS sequence"/>
</dbReference>
<protein>
    <submittedName>
        <fullName evidence="2">Long chain acyl-coa synthetase</fullName>
    </submittedName>
</protein>
<dbReference type="Pfam" id="PF00501">
    <property type="entry name" value="AMP-binding"/>
    <property type="match status" value="1"/>
</dbReference>
<proteinExistence type="predicted"/>
<organism evidence="2 3">
    <name type="scientific">Thalictrum thalictroides</name>
    <name type="common">Rue-anemone</name>
    <name type="synonym">Anemone thalictroides</name>
    <dbReference type="NCBI Taxonomy" id="46969"/>
    <lineage>
        <taxon>Eukaryota</taxon>
        <taxon>Viridiplantae</taxon>
        <taxon>Streptophyta</taxon>
        <taxon>Embryophyta</taxon>
        <taxon>Tracheophyta</taxon>
        <taxon>Spermatophyta</taxon>
        <taxon>Magnoliopsida</taxon>
        <taxon>Ranunculales</taxon>
        <taxon>Ranunculaceae</taxon>
        <taxon>Thalictroideae</taxon>
        <taxon>Thalictrum</taxon>
    </lineage>
</organism>
<dbReference type="SUPFAM" id="SSF56801">
    <property type="entry name" value="Acetyl-CoA synthetase-like"/>
    <property type="match status" value="1"/>
</dbReference>
<dbReference type="EMBL" id="JABWDY010022526">
    <property type="protein sequence ID" value="KAF5191670.1"/>
    <property type="molecule type" value="Genomic_DNA"/>
</dbReference>
<gene>
    <name evidence="2" type="ORF">FRX31_018743</name>
</gene>
<evidence type="ECO:0000259" key="1">
    <source>
        <dbReference type="Pfam" id="PF00501"/>
    </source>
</evidence>
<dbReference type="PANTHER" id="PTHR43272">
    <property type="entry name" value="LONG-CHAIN-FATTY-ACID--COA LIGASE"/>
    <property type="match status" value="1"/>
</dbReference>
<dbReference type="InterPro" id="IPR000873">
    <property type="entry name" value="AMP-dep_synth/lig_dom"/>
</dbReference>
<feature type="domain" description="AMP-dependent synthetase/ligase" evidence="1">
    <location>
        <begin position="30"/>
        <end position="96"/>
    </location>
</feature>
<evidence type="ECO:0000313" key="3">
    <source>
        <dbReference type="Proteomes" id="UP000554482"/>
    </source>
</evidence>
<keyword evidence="3" id="KW-1185">Reference proteome</keyword>
<dbReference type="AlphaFoldDB" id="A0A7J6W559"/>
<comment type="caution">
    <text evidence="2">The sequence shown here is derived from an EMBL/GenBank/DDBJ whole genome shotgun (WGS) entry which is preliminary data.</text>
</comment>
<dbReference type="GO" id="GO:0016020">
    <property type="term" value="C:membrane"/>
    <property type="evidence" value="ECO:0007669"/>
    <property type="project" value="TreeGrafter"/>
</dbReference>
<dbReference type="Gene3D" id="3.40.50.12780">
    <property type="entry name" value="N-terminal domain of ligase-like"/>
    <property type="match status" value="1"/>
</dbReference>
<evidence type="ECO:0000313" key="2">
    <source>
        <dbReference type="EMBL" id="KAF5191670.1"/>
    </source>
</evidence>
<dbReference type="GO" id="GO:0004467">
    <property type="term" value="F:long-chain fatty acid-CoA ligase activity"/>
    <property type="evidence" value="ECO:0007669"/>
    <property type="project" value="TreeGrafter"/>
</dbReference>
<dbReference type="OrthoDB" id="1029999at2759"/>
<accession>A0A7J6W559</accession>
<dbReference type="PANTHER" id="PTHR43272:SF92">
    <property type="entry name" value="LONG CHAIN ACYL-COA SYNTHETASE 8"/>
    <property type="match status" value="1"/>
</dbReference>
<reference evidence="2 3" key="1">
    <citation type="submission" date="2020-06" db="EMBL/GenBank/DDBJ databases">
        <title>Transcriptomic and genomic resources for Thalictrum thalictroides and T. hernandezii: Facilitating candidate gene discovery in an emerging model plant lineage.</title>
        <authorList>
            <person name="Arias T."/>
            <person name="Riano-Pachon D.M."/>
            <person name="Di Stilio V.S."/>
        </authorList>
    </citation>
    <scope>NUCLEOTIDE SEQUENCE [LARGE SCALE GENOMIC DNA]</scope>
    <source>
        <strain evidence="3">cv. WT478/WT964</strain>
        <tissue evidence="2">Leaves</tissue>
    </source>
</reference>
<dbReference type="GO" id="GO:0005783">
    <property type="term" value="C:endoplasmic reticulum"/>
    <property type="evidence" value="ECO:0007669"/>
    <property type="project" value="TreeGrafter"/>
</dbReference>